<proteinExistence type="predicted"/>
<dbReference type="Proteomes" id="UP001221757">
    <property type="component" value="Unassembled WGS sequence"/>
</dbReference>
<evidence type="ECO:0000313" key="2">
    <source>
        <dbReference type="Proteomes" id="UP001221757"/>
    </source>
</evidence>
<gene>
    <name evidence="1" type="ORF">B0H17DRAFT_1128313</name>
</gene>
<reference evidence="1" key="1">
    <citation type="submission" date="2023-03" db="EMBL/GenBank/DDBJ databases">
        <title>Massive genome expansion in bonnet fungi (Mycena s.s.) driven by repeated elements and novel gene families across ecological guilds.</title>
        <authorList>
            <consortium name="Lawrence Berkeley National Laboratory"/>
            <person name="Harder C.B."/>
            <person name="Miyauchi S."/>
            <person name="Viragh M."/>
            <person name="Kuo A."/>
            <person name="Thoen E."/>
            <person name="Andreopoulos B."/>
            <person name="Lu D."/>
            <person name="Skrede I."/>
            <person name="Drula E."/>
            <person name="Henrissat B."/>
            <person name="Morin E."/>
            <person name="Kohler A."/>
            <person name="Barry K."/>
            <person name="LaButti K."/>
            <person name="Morin E."/>
            <person name="Salamov A."/>
            <person name="Lipzen A."/>
            <person name="Mereny Z."/>
            <person name="Hegedus B."/>
            <person name="Baldrian P."/>
            <person name="Stursova M."/>
            <person name="Weitz H."/>
            <person name="Taylor A."/>
            <person name="Grigoriev I.V."/>
            <person name="Nagy L.G."/>
            <person name="Martin F."/>
            <person name="Kauserud H."/>
        </authorList>
    </citation>
    <scope>NUCLEOTIDE SEQUENCE</scope>
    <source>
        <strain evidence="1">CBHHK067</strain>
    </source>
</reference>
<dbReference type="EMBL" id="JARKIE010000017">
    <property type="protein sequence ID" value="KAJ7701536.1"/>
    <property type="molecule type" value="Genomic_DNA"/>
</dbReference>
<accession>A0AAD7DWM3</accession>
<keyword evidence="2" id="KW-1185">Reference proteome</keyword>
<protein>
    <submittedName>
        <fullName evidence="1">Uncharacterized protein</fullName>
    </submittedName>
</protein>
<dbReference type="AlphaFoldDB" id="A0AAD7DWM3"/>
<evidence type="ECO:0000313" key="1">
    <source>
        <dbReference type="EMBL" id="KAJ7701536.1"/>
    </source>
</evidence>
<comment type="caution">
    <text evidence="1">The sequence shown here is derived from an EMBL/GenBank/DDBJ whole genome shotgun (WGS) entry which is preliminary data.</text>
</comment>
<sequence>MQKSELWAPKKITIRKDEDFNVVNSVAKHGVQQLQAKFLRRPDTYIRWLRATGAQLPHPSLLQGWRVQCPALAMEFQTCGRERASTRNMGRWSGIPSFKFPFPSDSHKTAPTSRRSLDTADMQLACLITRKKKPALVYPARMQPFTRRHQPPRACLNSSALRPPLDATWSATAHAMASTAGCSREGTERDGRKECEV</sequence>
<organism evidence="1 2">
    <name type="scientific">Mycena rosella</name>
    <name type="common">Pink bonnet</name>
    <name type="synonym">Agaricus rosellus</name>
    <dbReference type="NCBI Taxonomy" id="1033263"/>
    <lineage>
        <taxon>Eukaryota</taxon>
        <taxon>Fungi</taxon>
        <taxon>Dikarya</taxon>
        <taxon>Basidiomycota</taxon>
        <taxon>Agaricomycotina</taxon>
        <taxon>Agaricomycetes</taxon>
        <taxon>Agaricomycetidae</taxon>
        <taxon>Agaricales</taxon>
        <taxon>Marasmiineae</taxon>
        <taxon>Mycenaceae</taxon>
        <taxon>Mycena</taxon>
    </lineage>
</organism>
<name>A0AAD7DWM3_MYCRO</name>